<comment type="caution">
    <text evidence="2">The sequence shown here is derived from an EMBL/GenBank/DDBJ whole genome shotgun (WGS) entry which is preliminary data.</text>
</comment>
<proteinExistence type="predicted"/>
<keyword evidence="3" id="KW-1185">Reference proteome</keyword>
<dbReference type="Proteomes" id="UP001479290">
    <property type="component" value="Unassembled WGS sequence"/>
</dbReference>
<gene>
    <name evidence="2" type="ORF">ABG768_025393</name>
</gene>
<accession>A0AAW2AF58</accession>
<dbReference type="EMBL" id="JAWDJR010000007">
    <property type="protein sequence ID" value="KAK9972062.1"/>
    <property type="molecule type" value="Genomic_DNA"/>
</dbReference>
<protein>
    <submittedName>
        <fullName evidence="2">Uncharacterized protein</fullName>
    </submittedName>
</protein>
<feature type="region of interest" description="Disordered" evidence="1">
    <location>
        <begin position="46"/>
        <end position="69"/>
    </location>
</feature>
<evidence type="ECO:0000313" key="2">
    <source>
        <dbReference type="EMBL" id="KAK9972062.1"/>
    </source>
</evidence>
<feature type="non-terminal residue" evidence="2">
    <location>
        <position position="69"/>
    </location>
</feature>
<evidence type="ECO:0000313" key="3">
    <source>
        <dbReference type="Proteomes" id="UP001479290"/>
    </source>
</evidence>
<organism evidence="2 3">
    <name type="scientific">Culter alburnus</name>
    <name type="common">Topmouth culter</name>
    <dbReference type="NCBI Taxonomy" id="194366"/>
    <lineage>
        <taxon>Eukaryota</taxon>
        <taxon>Metazoa</taxon>
        <taxon>Chordata</taxon>
        <taxon>Craniata</taxon>
        <taxon>Vertebrata</taxon>
        <taxon>Euteleostomi</taxon>
        <taxon>Actinopterygii</taxon>
        <taxon>Neopterygii</taxon>
        <taxon>Teleostei</taxon>
        <taxon>Ostariophysi</taxon>
        <taxon>Cypriniformes</taxon>
        <taxon>Xenocyprididae</taxon>
        <taxon>Xenocypridinae</taxon>
        <taxon>Culter</taxon>
    </lineage>
</organism>
<name>A0AAW2AF58_CULAL</name>
<sequence>MDGEHINQTVFSSLKMYSPLPCSSLPAQGGRLLFKHQSLRPVSWGALPHLSCHGERKRGGGGKGLPDEE</sequence>
<dbReference type="AlphaFoldDB" id="A0AAW2AF58"/>
<reference evidence="2 3" key="1">
    <citation type="submission" date="2024-05" db="EMBL/GenBank/DDBJ databases">
        <title>A high-quality chromosomal-level genome assembly of Topmouth culter (Culter alburnus).</title>
        <authorList>
            <person name="Zhao H."/>
        </authorList>
    </citation>
    <scope>NUCLEOTIDE SEQUENCE [LARGE SCALE GENOMIC DNA]</scope>
    <source>
        <strain evidence="2">CATC2023</strain>
        <tissue evidence="2">Muscle</tissue>
    </source>
</reference>
<evidence type="ECO:0000256" key="1">
    <source>
        <dbReference type="SAM" id="MobiDB-lite"/>
    </source>
</evidence>